<evidence type="ECO:0000313" key="11">
    <source>
        <dbReference type="Proteomes" id="UP000243498"/>
    </source>
</evidence>
<dbReference type="Gene3D" id="1.10.630.10">
    <property type="entry name" value="Cytochrome P450"/>
    <property type="match status" value="1"/>
</dbReference>
<dbReference type="OrthoDB" id="1470350at2759"/>
<comment type="caution">
    <text evidence="10">The sequence shown here is derived from an EMBL/GenBank/DDBJ whole genome shotgun (WGS) entry which is preliminary data.</text>
</comment>
<keyword evidence="5 9" id="KW-0560">Oxidoreductase</keyword>
<dbReference type="STRING" id="1081105.A0A167D051"/>
<dbReference type="OMA" id="VWAFDIS"/>
<dbReference type="CDD" id="cd11058">
    <property type="entry name" value="CYP60B-like"/>
    <property type="match status" value="1"/>
</dbReference>
<dbReference type="AlphaFoldDB" id="A0A167D051"/>
<keyword evidence="7 9" id="KW-0503">Monooxygenase</keyword>
<evidence type="ECO:0000256" key="2">
    <source>
        <dbReference type="ARBA" id="ARBA00010617"/>
    </source>
</evidence>
<accession>A0A167D051</accession>
<evidence type="ECO:0000256" key="1">
    <source>
        <dbReference type="ARBA" id="ARBA00001971"/>
    </source>
</evidence>
<dbReference type="GO" id="GO:0016705">
    <property type="term" value="F:oxidoreductase activity, acting on paired donors, with incorporation or reduction of molecular oxygen"/>
    <property type="evidence" value="ECO:0007669"/>
    <property type="project" value="InterPro"/>
</dbReference>
<dbReference type="InterPro" id="IPR050121">
    <property type="entry name" value="Cytochrome_P450_monoxygenase"/>
</dbReference>
<dbReference type="GO" id="GO:0004497">
    <property type="term" value="F:monooxygenase activity"/>
    <property type="evidence" value="ECO:0007669"/>
    <property type="project" value="UniProtKB-KW"/>
</dbReference>
<dbReference type="PRINTS" id="PR00463">
    <property type="entry name" value="EP450I"/>
</dbReference>
<protein>
    <submittedName>
        <fullName evidence="10">Cytochrome P450</fullName>
    </submittedName>
</protein>
<evidence type="ECO:0000313" key="10">
    <source>
        <dbReference type="EMBL" id="OAA41785.1"/>
    </source>
</evidence>
<evidence type="ECO:0000256" key="3">
    <source>
        <dbReference type="ARBA" id="ARBA00022617"/>
    </source>
</evidence>
<dbReference type="GO" id="GO:0020037">
    <property type="term" value="F:heme binding"/>
    <property type="evidence" value="ECO:0007669"/>
    <property type="project" value="InterPro"/>
</dbReference>
<dbReference type="Pfam" id="PF00067">
    <property type="entry name" value="p450"/>
    <property type="match status" value="1"/>
</dbReference>
<proteinExistence type="inferred from homology"/>
<sequence>MTSMQSIASYIANNFTLQLLLIGGLLVAYPFGSIVYNIYFHPLSKFPGPKSWAATYVPYIKALLNSNLVGAFSDMHRKYGDIVRVGPNEISFATEEAWREIYGYRPGHKEAIKDSTWYLAPAGAPQNVLTTTDPVVRARMRKCLSHSLNESALNDQSAIIERYADVLISQLRDRASRREPMPDGALINMTDWIIFFTFDVIGDLAFGETFRCLETSDYHPWVTTSFSFLKGMTFAGASRLYPRIGSFAERFLIPPSIMRLQRQYVDFAAERVNRRLNLETSRPDFMTPFLKNNSDFKHMSRGEIESTFTVLIIAGSETTATVLCGTLNYLAKETDKLELLERAIRKQFQSEEEISMATTKDIPYLNLVVDEGLRLCLPIAGGLPRVVPAGGETYVGHYFPGGTRISIRPALLHMSARYIESPHEFHPERWLPLDQRPPQFANDNHAAVKPFSTGPTGCAGKMLALAELRLILARLVWAFDISLDPNRVLDWTKLKTMFVVEKEPMFLRLKMRSV</sequence>
<dbReference type="SUPFAM" id="SSF48264">
    <property type="entry name" value="Cytochrome P450"/>
    <property type="match status" value="1"/>
</dbReference>
<dbReference type="InterPro" id="IPR036396">
    <property type="entry name" value="Cyt_P450_sf"/>
</dbReference>
<comment type="similarity">
    <text evidence="2 9">Belongs to the cytochrome P450 family.</text>
</comment>
<evidence type="ECO:0000256" key="5">
    <source>
        <dbReference type="ARBA" id="ARBA00023002"/>
    </source>
</evidence>
<evidence type="ECO:0000256" key="7">
    <source>
        <dbReference type="ARBA" id="ARBA00023033"/>
    </source>
</evidence>
<dbReference type="PANTHER" id="PTHR24305">
    <property type="entry name" value="CYTOCHROME P450"/>
    <property type="match status" value="1"/>
</dbReference>
<comment type="cofactor">
    <cofactor evidence="1 8">
        <name>heme</name>
        <dbReference type="ChEBI" id="CHEBI:30413"/>
    </cofactor>
</comment>
<evidence type="ECO:0000256" key="6">
    <source>
        <dbReference type="ARBA" id="ARBA00023004"/>
    </source>
</evidence>
<keyword evidence="3 8" id="KW-0349">Heme</keyword>
<organism evidence="10 11">
    <name type="scientific">Metarhizium rileyi (strain RCEF 4871)</name>
    <name type="common">Nomuraea rileyi</name>
    <dbReference type="NCBI Taxonomy" id="1649241"/>
    <lineage>
        <taxon>Eukaryota</taxon>
        <taxon>Fungi</taxon>
        <taxon>Dikarya</taxon>
        <taxon>Ascomycota</taxon>
        <taxon>Pezizomycotina</taxon>
        <taxon>Sordariomycetes</taxon>
        <taxon>Hypocreomycetidae</taxon>
        <taxon>Hypocreales</taxon>
        <taxon>Clavicipitaceae</taxon>
        <taxon>Metarhizium</taxon>
    </lineage>
</organism>
<dbReference type="PANTHER" id="PTHR24305:SF29">
    <property type="entry name" value="BENZOATE-PARA-HYDROXYLASE"/>
    <property type="match status" value="1"/>
</dbReference>
<feature type="binding site" description="axial binding residue" evidence="8">
    <location>
        <position position="458"/>
    </location>
    <ligand>
        <name>heme</name>
        <dbReference type="ChEBI" id="CHEBI:30413"/>
    </ligand>
    <ligandPart>
        <name>Fe</name>
        <dbReference type="ChEBI" id="CHEBI:18248"/>
    </ligandPart>
</feature>
<evidence type="ECO:0000256" key="8">
    <source>
        <dbReference type="PIRSR" id="PIRSR602401-1"/>
    </source>
</evidence>
<dbReference type="EMBL" id="AZHC01000015">
    <property type="protein sequence ID" value="OAA41785.1"/>
    <property type="molecule type" value="Genomic_DNA"/>
</dbReference>
<keyword evidence="4 8" id="KW-0479">Metal-binding</keyword>
<keyword evidence="6 8" id="KW-0408">Iron</keyword>
<dbReference type="GO" id="GO:0005506">
    <property type="term" value="F:iron ion binding"/>
    <property type="evidence" value="ECO:0007669"/>
    <property type="project" value="InterPro"/>
</dbReference>
<gene>
    <name evidence="10" type="ORF">NOR_05293</name>
</gene>
<reference evidence="10 11" key="1">
    <citation type="journal article" date="2016" name="Genome Biol. Evol.">
        <title>Divergent and convergent evolution of fungal pathogenicity.</title>
        <authorList>
            <person name="Shang Y."/>
            <person name="Xiao G."/>
            <person name="Zheng P."/>
            <person name="Cen K."/>
            <person name="Zhan S."/>
            <person name="Wang C."/>
        </authorList>
    </citation>
    <scope>NUCLEOTIDE SEQUENCE [LARGE SCALE GENOMIC DNA]</scope>
    <source>
        <strain evidence="10 11">RCEF 4871</strain>
    </source>
</reference>
<dbReference type="InterPro" id="IPR001128">
    <property type="entry name" value="Cyt_P450"/>
</dbReference>
<dbReference type="PROSITE" id="PS00086">
    <property type="entry name" value="CYTOCHROME_P450"/>
    <property type="match status" value="1"/>
</dbReference>
<dbReference type="InterPro" id="IPR002401">
    <property type="entry name" value="Cyt_P450_E_grp-I"/>
</dbReference>
<dbReference type="InterPro" id="IPR017972">
    <property type="entry name" value="Cyt_P450_CS"/>
</dbReference>
<name>A0A167D051_METRR</name>
<evidence type="ECO:0000256" key="4">
    <source>
        <dbReference type="ARBA" id="ARBA00022723"/>
    </source>
</evidence>
<dbReference type="Proteomes" id="UP000243498">
    <property type="component" value="Unassembled WGS sequence"/>
</dbReference>
<keyword evidence="11" id="KW-1185">Reference proteome</keyword>
<evidence type="ECO:0000256" key="9">
    <source>
        <dbReference type="RuleBase" id="RU000461"/>
    </source>
</evidence>
<dbReference type="PRINTS" id="PR00385">
    <property type="entry name" value="P450"/>
</dbReference>